<reference evidence="2" key="1">
    <citation type="submission" date="2021-03" db="EMBL/GenBank/DDBJ databases">
        <authorList>
            <person name="Bekaert M."/>
        </authorList>
    </citation>
    <scope>NUCLEOTIDE SEQUENCE</scope>
</reference>
<dbReference type="InterPro" id="IPR001611">
    <property type="entry name" value="Leu-rich_rpt"/>
</dbReference>
<evidence type="ECO:0000313" key="2">
    <source>
        <dbReference type="EMBL" id="CAG2215353.1"/>
    </source>
</evidence>
<name>A0A8S3SB33_MYTED</name>
<protein>
    <submittedName>
        <fullName evidence="2">Uncharacterized protein</fullName>
    </submittedName>
</protein>
<dbReference type="Pfam" id="PF13855">
    <property type="entry name" value="LRR_8"/>
    <property type="match status" value="1"/>
</dbReference>
<keyword evidence="3" id="KW-1185">Reference proteome</keyword>
<dbReference type="Gene3D" id="3.80.10.10">
    <property type="entry name" value="Ribonuclease Inhibitor"/>
    <property type="match status" value="1"/>
</dbReference>
<dbReference type="AlphaFoldDB" id="A0A8S3SB33"/>
<comment type="caution">
    <text evidence="2">The sequence shown here is derived from an EMBL/GenBank/DDBJ whole genome shotgun (WGS) entry which is preliminary data.</text>
</comment>
<sequence length="202" mass="22094">MKKVYVALVQTPSVLVLNRIYLSNNDLTVLEENIFQDLTALETLDLSDNPLTCCELLDLKLFLQNKNLGDAGAMCHGTSTMLVDFNFTDCTAQESDVRTTMETTTDALHQPQILLKLQCFTTQDTQLTSTVTLDTHITQESDVRTTMETTTDALASTPNTVETTVITTQDTQLTSTVTMDTPTADNIPLNTTSSNAGSRSGE</sequence>
<accession>A0A8S3SB33</accession>
<proteinExistence type="predicted"/>
<organism evidence="2 3">
    <name type="scientific">Mytilus edulis</name>
    <name type="common">Blue mussel</name>
    <dbReference type="NCBI Taxonomy" id="6550"/>
    <lineage>
        <taxon>Eukaryota</taxon>
        <taxon>Metazoa</taxon>
        <taxon>Spiralia</taxon>
        <taxon>Lophotrochozoa</taxon>
        <taxon>Mollusca</taxon>
        <taxon>Bivalvia</taxon>
        <taxon>Autobranchia</taxon>
        <taxon>Pteriomorphia</taxon>
        <taxon>Mytilida</taxon>
        <taxon>Mytiloidea</taxon>
        <taxon>Mytilidae</taxon>
        <taxon>Mytilinae</taxon>
        <taxon>Mytilus</taxon>
    </lineage>
</organism>
<dbReference type="InterPro" id="IPR032675">
    <property type="entry name" value="LRR_dom_sf"/>
</dbReference>
<dbReference type="SUPFAM" id="SSF52058">
    <property type="entry name" value="L domain-like"/>
    <property type="match status" value="1"/>
</dbReference>
<evidence type="ECO:0000313" key="3">
    <source>
        <dbReference type="Proteomes" id="UP000683360"/>
    </source>
</evidence>
<gene>
    <name evidence="2" type="ORF">MEDL_29136</name>
</gene>
<dbReference type="OrthoDB" id="10474606at2759"/>
<feature type="region of interest" description="Disordered" evidence="1">
    <location>
        <begin position="180"/>
        <end position="202"/>
    </location>
</feature>
<dbReference type="EMBL" id="CAJPWZ010001441">
    <property type="protein sequence ID" value="CAG2215353.1"/>
    <property type="molecule type" value="Genomic_DNA"/>
</dbReference>
<dbReference type="Proteomes" id="UP000683360">
    <property type="component" value="Unassembled WGS sequence"/>
</dbReference>
<evidence type="ECO:0000256" key="1">
    <source>
        <dbReference type="SAM" id="MobiDB-lite"/>
    </source>
</evidence>